<keyword evidence="3" id="KW-1185">Reference proteome</keyword>
<sequence>MHFGFARFDKVKDVRLFGTCLDKIIIGRDRIFVNLSRFKKEERARRHQVYEERTYLHRTDQVNKDQRSDQTKTSYAQVVHDGGETKQKNEEGAITTLLEDARGWMEQWVKEIRPRSVKEMDTELMVWLRVYGIPAHT</sequence>
<accession>A0A392M962</accession>
<gene>
    <name evidence="2" type="ORF">A2U01_0004575</name>
</gene>
<organism evidence="2 3">
    <name type="scientific">Trifolium medium</name>
    <dbReference type="NCBI Taxonomy" id="97028"/>
    <lineage>
        <taxon>Eukaryota</taxon>
        <taxon>Viridiplantae</taxon>
        <taxon>Streptophyta</taxon>
        <taxon>Embryophyta</taxon>
        <taxon>Tracheophyta</taxon>
        <taxon>Spermatophyta</taxon>
        <taxon>Magnoliopsida</taxon>
        <taxon>eudicotyledons</taxon>
        <taxon>Gunneridae</taxon>
        <taxon>Pentapetalae</taxon>
        <taxon>rosids</taxon>
        <taxon>fabids</taxon>
        <taxon>Fabales</taxon>
        <taxon>Fabaceae</taxon>
        <taxon>Papilionoideae</taxon>
        <taxon>50 kb inversion clade</taxon>
        <taxon>NPAAA clade</taxon>
        <taxon>Hologalegina</taxon>
        <taxon>IRL clade</taxon>
        <taxon>Trifolieae</taxon>
        <taxon>Trifolium</taxon>
    </lineage>
</organism>
<feature type="compositionally biased region" description="Basic and acidic residues" evidence="1">
    <location>
        <begin position="60"/>
        <end position="70"/>
    </location>
</feature>
<evidence type="ECO:0000256" key="1">
    <source>
        <dbReference type="SAM" id="MobiDB-lite"/>
    </source>
</evidence>
<feature type="region of interest" description="Disordered" evidence="1">
    <location>
        <begin position="60"/>
        <end position="92"/>
    </location>
</feature>
<feature type="compositionally biased region" description="Basic and acidic residues" evidence="1">
    <location>
        <begin position="81"/>
        <end position="91"/>
    </location>
</feature>
<protein>
    <submittedName>
        <fullName evidence="2">Uncharacterized protein</fullName>
    </submittedName>
</protein>
<evidence type="ECO:0000313" key="3">
    <source>
        <dbReference type="Proteomes" id="UP000265520"/>
    </source>
</evidence>
<name>A0A392M962_9FABA</name>
<reference evidence="2 3" key="1">
    <citation type="journal article" date="2018" name="Front. Plant Sci.">
        <title>Red Clover (Trifolium pratense) and Zigzag Clover (T. medium) - A Picture of Genomic Similarities and Differences.</title>
        <authorList>
            <person name="Dluhosova J."/>
            <person name="Istvanek J."/>
            <person name="Nedelnik J."/>
            <person name="Repkova J."/>
        </authorList>
    </citation>
    <scope>NUCLEOTIDE SEQUENCE [LARGE SCALE GENOMIC DNA]</scope>
    <source>
        <strain evidence="3">cv. 10/8</strain>
        <tissue evidence="2">Leaf</tissue>
    </source>
</reference>
<dbReference type="EMBL" id="LXQA010005688">
    <property type="protein sequence ID" value="MCH83749.1"/>
    <property type="molecule type" value="Genomic_DNA"/>
</dbReference>
<dbReference type="AlphaFoldDB" id="A0A392M962"/>
<comment type="caution">
    <text evidence="2">The sequence shown here is derived from an EMBL/GenBank/DDBJ whole genome shotgun (WGS) entry which is preliminary data.</text>
</comment>
<dbReference type="Proteomes" id="UP000265520">
    <property type="component" value="Unassembled WGS sequence"/>
</dbReference>
<evidence type="ECO:0000313" key="2">
    <source>
        <dbReference type="EMBL" id="MCH83749.1"/>
    </source>
</evidence>
<proteinExistence type="predicted"/>